<accession>A0AAE3GAD5</accession>
<keyword evidence="6" id="KW-1185">Reference proteome</keyword>
<evidence type="ECO:0000313" key="5">
    <source>
        <dbReference type="EMBL" id="MCP2164455.1"/>
    </source>
</evidence>
<evidence type="ECO:0000256" key="2">
    <source>
        <dbReference type="ARBA" id="ARBA00023326"/>
    </source>
</evidence>
<keyword evidence="2" id="KW-0119">Carbohydrate metabolism</keyword>
<reference evidence="5" key="1">
    <citation type="submission" date="2022-06" db="EMBL/GenBank/DDBJ databases">
        <title>Genomic Encyclopedia of Archaeal and Bacterial Type Strains, Phase II (KMG-II): from individual species to whole genera.</title>
        <authorList>
            <person name="Goeker M."/>
        </authorList>
    </citation>
    <scope>NUCLEOTIDE SEQUENCE</scope>
    <source>
        <strain evidence="5">DSM 43935</strain>
    </source>
</reference>
<gene>
    <name evidence="5" type="ORF">LX83_001295</name>
</gene>
<keyword evidence="1" id="KW-0326">Glycosidase</keyword>
<dbReference type="GO" id="GO:0000272">
    <property type="term" value="P:polysaccharide catabolic process"/>
    <property type="evidence" value="ECO:0007669"/>
    <property type="project" value="UniProtKB-KW"/>
</dbReference>
<dbReference type="EMBL" id="JAMTCK010000003">
    <property type="protein sequence ID" value="MCP2164455.1"/>
    <property type="molecule type" value="Genomic_DNA"/>
</dbReference>
<dbReference type="Gene3D" id="2.60.40.10">
    <property type="entry name" value="Immunoglobulins"/>
    <property type="match status" value="1"/>
</dbReference>
<evidence type="ECO:0000313" key="6">
    <source>
        <dbReference type="Proteomes" id="UP001206128"/>
    </source>
</evidence>
<feature type="region of interest" description="Disordered" evidence="3">
    <location>
        <begin position="123"/>
        <end position="142"/>
    </location>
</feature>
<keyword evidence="1" id="KW-0378">Hydrolase</keyword>
<evidence type="ECO:0000256" key="3">
    <source>
        <dbReference type="SAM" id="MobiDB-lite"/>
    </source>
</evidence>
<evidence type="ECO:0000256" key="1">
    <source>
        <dbReference type="ARBA" id="ARBA00023295"/>
    </source>
</evidence>
<feature type="domain" description="Fibronectin type-III" evidence="4">
    <location>
        <begin position="51"/>
        <end position="140"/>
    </location>
</feature>
<protein>
    <recommendedName>
        <fullName evidence="4">Fibronectin type-III domain-containing protein</fullName>
    </recommendedName>
</protein>
<comment type="caution">
    <text evidence="5">The sequence shown here is derived from an EMBL/GenBank/DDBJ whole genome shotgun (WGS) entry which is preliminary data.</text>
</comment>
<proteinExistence type="predicted"/>
<dbReference type="PROSITE" id="PS50853">
    <property type="entry name" value="FN3"/>
    <property type="match status" value="1"/>
</dbReference>
<evidence type="ECO:0000259" key="4">
    <source>
        <dbReference type="PROSITE" id="PS50853"/>
    </source>
</evidence>
<name>A0AAE3GAD5_9PSEU</name>
<sequence length="658" mass="67196">MLVAVGLAVLGGGVVALRTTQNDDDTPAPAPAVVLDRFAGDGVVLPERGARPNPPTGLAVTPADHRLRVSWAAADRAAGYQVRWGAADALDHTRLVALPSVELAGLDNGVAHRVEVRAVDAFGQRSEPATTTGTPATPPDDLADVPNLVFVDRFDGPSAPDPTRWRLIDECTKAGRGGGEDSHHLVVGGSCGNRPAILRSRTPFRLADPATADGELGRLVVDTDAPGGTGVLLLDLVPGPADAVGLEAVSAYTNALPPAAELAGRAQDDDSLPPGTIRIRVGPGKDGRQGVWTLVGAGMPQLAPITEPVVPLPELGLGVSHRWQVVLRRDGVRVLVDGELVGTAPVAPQWTEATALLGFHGGQLRPAIDLVAVAGGAAQPPAQVTPPRVVVAVREQPASEAPSGQRIGGVLGAQLRLDVQPADYDHQFAPPPALSVQVGAVVLPLRPAVEGTAWTHTGIRHPMVADLPAEALVVGPDYTLAVTLLNPPPADPAAGQAVRAVHADLELIAEPAGTPKLTSPDGGTAELPAPPDTTAPSPTPVPAQLPKPSARLLDAAGQPFQAGRTLPRGRLVLEVTLSGTAGQLAGTHLAGVAGFGVRLDDAPIATVPTAVDGPGVGGQWRVAFTSQPLAAGPHTIEVRAIGVDGNYLPGFSGFLLAP</sequence>
<keyword evidence="2" id="KW-0624">Polysaccharide degradation</keyword>
<dbReference type="InterPro" id="IPR003961">
    <property type="entry name" value="FN3_dom"/>
</dbReference>
<dbReference type="InterPro" id="IPR036116">
    <property type="entry name" value="FN3_sf"/>
</dbReference>
<dbReference type="SMART" id="SM00060">
    <property type="entry name" value="FN3"/>
    <property type="match status" value="1"/>
</dbReference>
<dbReference type="AlphaFoldDB" id="A0AAE3GAD5"/>
<feature type="compositionally biased region" description="Pro residues" evidence="3">
    <location>
        <begin position="528"/>
        <end position="545"/>
    </location>
</feature>
<dbReference type="SUPFAM" id="SSF49265">
    <property type="entry name" value="Fibronectin type III"/>
    <property type="match status" value="1"/>
</dbReference>
<feature type="region of interest" description="Disordered" evidence="3">
    <location>
        <begin position="511"/>
        <end position="547"/>
    </location>
</feature>
<dbReference type="GO" id="GO:0016798">
    <property type="term" value="F:hydrolase activity, acting on glycosyl bonds"/>
    <property type="evidence" value="ECO:0007669"/>
    <property type="project" value="UniProtKB-KW"/>
</dbReference>
<dbReference type="CDD" id="cd00063">
    <property type="entry name" value="FN3"/>
    <property type="match status" value="1"/>
</dbReference>
<dbReference type="InterPro" id="IPR013783">
    <property type="entry name" value="Ig-like_fold"/>
</dbReference>
<organism evidence="5 6">
    <name type="scientific">Goodfellowiella coeruleoviolacea</name>
    <dbReference type="NCBI Taxonomy" id="334858"/>
    <lineage>
        <taxon>Bacteria</taxon>
        <taxon>Bacillati</taxon>
        <taxon>Actinomycetota</taxon>
        <taxon>Actinomycetes</taxon>
        <taxon>Pseudonocardiales</taxon>
        <taxon>Pseudonocardiaceae</taxon>
        <taxon>Goodfellowiella</taxon>
    </lineage>
</organism>
<dbReference type="Proteomes" id="UP001206128">
    <property type="component" value="Unassembled WGS sequence"/>
</dbReference>